<reference evidence="6" key="3">
    <citation type="submission" date="2025-09" db="UniProtKB">
        <authorList>
            <consortium name="Ensembl"/>
        </authorList>
    </citation>
    <scope>IDENTIFICATION</scope>
</reference>
<dbReference type="InterPro" id="IPR001048">
    <property type="entry name" value="Asp/Glu/Uridylate_kinase"/>
</dbReference>
<evidence type="ECO:0000313" key="7">
    <source>
        <dbReference type="Proteomes" id="UP000314982"/>
    </source>
</evidence>
<reference evidence="6" key="2">
    <citation type="submission" date="2025-08" db="UniProtKB">
        <authorList>
            <consortium name="Ensembl"/>
        </authorList>
    </citation>
    <scope>IDENTIFICATION</scope>
</reference>
<evidence type="ECO:0000256" key="2">
    <source>
        <dbReference type="ARBA" id="ARBA00022741"/>
    </source>
</evidence>
<keyword evidence="2" id="KW-0547">Nucleotide-binding</keyword>
<dbReference type="GO" id="GO:0016301">
    <property type="term" value="F:kinase activity"/>
    <property type="evidence" value="ECO:0007669"/>
    <property type="project" value="UniProtKB-KW"/>
</dbReference>
<dbReference type="SUPFAM" id="SSF53633">
    <property type="entry name" value="Carbamate kinase-like"/>
    <property type="match status" value="1"/>
</dbReference>
<reference evidence="7" key="1">
    <citation type="submission" date="2018-06" db="EMBL/GenBank/DDBJ databases">
        <title>Genome assembly of Danube salmon.</title>
        <authorList>
            <person name="Macqueen D.J."/>
            <person name="Gundappa M.K."/>
        </authorList>
    </citation>
    <scope>NUCLEOTIDE SEQUENCE [LARGE SCALE GENOMIC DNA]</scope>
</reference>
<dbReference type="AlphaFoldDB" id="A0A4W5PLJ7"/>
<keyword evidence="3" id="KW-0418">Kinase</keyword>
<dbReference type="PANTHER" id="PTHR11063">
    <property type="entry name" value="GLUTAMATE SEMIALDEHYDE DEHYDROGENASE"/>
    <property type="match status" value="1"/>
</dbReference>
<name>A0A4W5PLJ7_9TELE</name>
<keyword evidence="7" id="KW-1185">Reference proteome</keyword>
<dbReference type="InterPro" id="IPR036393">
    <property type="entry name" value="AceGlu_kinase-like_sf"/>
</dbReference>
<accession>A0A4W5PLJ7</accession>
<dbReference type="Proteomes" id="UP000314982">
    <property type="component" value="Unassembled WGS sequence"/>
</dbReference>
<dbReference type="GeneTree" id="ENSGT00500000044903"/>
<dbReference type="GO" id="GO:0005739">
    <property type="term" value="C:mitochondrion"/>
    <property type="evidence" value="ECO:0007669"/>
    <property type="project" value="TreeGrafter"/>
</dbReference>
<dbReference type="Pfam" id="PF00696">
    <property type="entry name" value="AA_kinase"/>
    <property type="match status" value="1"/>
</dbReference>
<evidence type="ECO:0000259" key="5">
    <source>
        <dbReference type="Pfam" id="PF00696"/>
    </source>
</evidence>
<evidence type="ECO:0000256" key="1">
    <source>
        <dbReference type="ARBA" id="ARBA00022679"/>
    </source>
</evidence>
<dbReference type="GO" id="GO:0005524">
    <property type="term" value="F:ATP binding"/>
    <property type="evidence" value="ECO:0007669"/>
    <property type="project" value="UniProtKB-KW"/>
</dbReference>
<dbReference type="STRING" id="62062.ENSHHUP00000064327"/>
<dbReference type="Gene3D" id="3.40.1160.10">
    <property type="entry name" value="Acetylglutamate kinase-like"/>
    <property type="match status" value="1"/>
</dbReference>
<keyword evidence="1" id="KW-0808">Transferase</keyword>
<proteinExistence type="predicted"/>
<organism evidence="6 7">
    <name type="scientific">Hucho hucho</name>
    <name type="common">huchen</name>
    <dbReference type="NCBI Taxonomy" id="62062"/>
    <lineage>
        <taxon>Eukaryota</taxon>
        <taxon>Metazoa</taxon>
        <taxon>Chordata</taxon>
        <taxon>Craniata</taxon>
        <taxon>Vertebrata</taxon>
        <taxon>Euteleostomi</taxon>
        <taxon>Actinopterygii</taxon>
        <taxon>Neopterygii</taxon>
        <taxon>Teleostei</taxon>
        <taxon>Protacanthopterygii</taxon>
        <taxon>Salmoniformes</taxon>
        <taxon>Salmonidae</taxon>
        <taxon>Salmoninae</taxon>
        <taxon>Hucho</taxon>
    </lineage>
</organism>
<dbReference type="PANTHER" id="PTHR11063:SF8">
    <property type="entry name" value="DELTA-1-PYRROLINE-5-CARBOXYLATE SYNTHASE"/>
    <property type="match status" value="1"/>
</dbReference>
<dbReference type="GO" id="GO:0004350">
    <property type="term" value="F:glutamate-5-semialdehyde dehydrogenase activity"/>
    <property type="evidence" value="ECO:0007669"/>
    <property type="project" value="TreeGrafter"/>
</dbReference>
<evidence type="ECO:0000256" key="4">
    <source>
        <dbReference type="ARBA" id="ARBA00022840"/>
    </source>
</evidence>
<dbReference type="Ensembl" id="ENSHHUT00000066503.1">
    <property type="protein sequence ID" value="ENSHHUP00000064327.1"/>
    <property type="gene ID" value="ENSHHUG00000037967.1"/>
</dbReference>
<dbReference type="InterPro" id="IPR001057">
    <property type="entry name" value="Glu/AcGlu_kinase"/>
</dbReference>
<protein>
    <recommendedName>
        <fullName evidence="5">Aspartate/glutamate/uridylate kinase domain-containing protein</fullName>
    </recommendedName>
</protein>
<evidence type="ECO:0000313" key="6">
    <source>
        <dbReference type="Ensembl" id="ENSHHUP00000064327.1"/>
    </source>
</evidence>
<evidence type="ECO:0000256" key="3">
    <source>
        <dbReference type="ARBA" id="ARBA00022777"/>
    </source>
</evidence>
<dbReference type="PRINTS" id="PR00474">
    <property type="entry name" value="GLU5KINASE"/>
</dbReference>
<sequence length="172" mass="19168">MCMKLICNLQKKYGDIFYYKINSKHSSLSQSFSLSLCRFQSVPVLEARACAAAGQSGLMALYEAMFTQYSTCTAQVLVTNLDFHDDQKRRNLNSTLQELLRMNIVPIINTNDAVVPPPEPNSDLQGVISIKDNDSLAARLAVEMKADLLIALSDVEGALLTQQHIYSFILFN</sequence>
<feature type="domain" description="Aspartate/glutamate/uridylate kinase" evidence="5">
    <location>
        <begin position="39"/>
        <end position="157"/>
    </location>
</feature>
<keyword evidence="4" id="KW-0067">ATP-binding</keyword>